<protein>
    <recommendedName>
        <fullName evidence="2">Terminase large subunit gp17-like C-terminal domain-containing protein</fullName>
    </recommendedName>
</protein>
<name>A0A0F9NFK9_9ZZZZ</name>
<dbReference type="EMBL" id="LAZR01007091">
    <property type="protein sequence ID" value="KKM87510.1"/>
    <property type="molecule type" value="Genomic_DNA"/>
</dbReference>
<proteinExistence type="predicted"/>
<sequence length="215" mass="23823">MPILNKSTLPDGKVLHVDPATGQSFRRLEGGLAWPGDGPGFGLVVGEASVLDRTVGRFPFHVLYEFEELDLIGLISRAIETTREYQVDIWHGDRGDRVALSLLMEQQQDYYREGLVGVNLVQAPGGEEPLSFRFCASVMREFFQPALKLLYLGEDSRLPVVLQEAPRDLSLVGSGAEFPAIAALAYVVAALKVTDTTAMKAPSRMMRAKFDHFRR</sequence>
<dbReference type="AlphaFoldDB" id="A0A0F9NFK9"/>
<accession>A0A0F9NFK9</accession>
<gene>
    <name evidence="1" type="ORF">LCGC14_1268080</name>
</gene>
<organism evidence="1">
    <name type="scientific">marine sediment metagenome</name>
    <dbReference type="NCBI Taxonomy" id="412755"/>
    <lineage>
        <taxon>unclassified sequences</taxon>
        <taxon>metagenomes</taxon>
        <taxon>ecological metagenomes</taxon>
    </lineage>
</organism>
<reference evidence="1" key="1">
    <citation type="journal article" date="2015" name="Nature">
        <title>Complex archaea that bridge the gap between prokaryotes and eukaryotes.</title>
        <authorList>
            <person name="Spang A."/>
            <person name="Saw J.H."/>
            <person name="Jorgensen S.L."/>
            <person name="Zaremba-Niedzwiedzka K."/>
            <person name="Martijn J."/>
            <person name="Lind A.E."/>
            <person name="van Eijk R."/>
            <person name="Schleper C."/>
            <person name="Guy L."/>
            <person name="Ettema T.J."/>
        </authorList>
    </citation>
    <scope>NUCLEOTIDE SEQUENCE</scope>
</reference>
<comment type="caution">
    <text evidence="1">The sequence shown here is derived from an EMBL/GenBank/DDBJ whole genome shotgun (WGS) entry which is preliminary data.</text>
</comment>
<evidence type="ECO:0000313" key="1">
    <source>
        <dbReference type="EMBL" id="KKM87510.1"/>
    </source>
</evidence>
<evidence type="ECO:0008006" key="2">
    <source>
        <dbReference type="Google" id="ProtNLM"/>
    </source>
</evidence>